<protein>
    <submittedName>
        <fullName evidence="1">Uncharacterized protein</fullName>
    </submittedName>
</protein>
<sequence length="106" mass="10822">MNVVPPVPRVAGLAPGKSTIWSAASRTAMVITSACSGPEARTLAVAVIGRPAVGEALLIVRESTVTVGAALAGRAGKDAAPRAVMRISARTRVRMFGVLLAWSSGR</sequence>
<accession>A0ABN1NQA1</accession>
<name>A0ABN1NQA1_9ACTN</name>
<gene>
    <name evidence="1" type="ORF">GCM10009560_06960</name>
</gene>
<comment type="caution">
    <text evidence="1">The sequence shown here is derived from an EMBL/GenBank/DDBJ whole genome shotgun (WGS) entry which is preliminary data.</text>
</comment>
<organism evidence="1 2">
    <name type="scientific">Nonomuraea longicatena</name>
    <dbReference type="NCBI Taxonomy" id="83682"/>
    <lineage>
        <taxon>Bacteria</taxon>
        <taxon>Bacillati</taxon>
        <taxon>Actinomycetota</taxon>
        <taxon>Actinomycetes</taxon>
        <taxon>Streptosporangiales</taxon>
        <taxon>Streptosporangiaceae</taxon>
        <taxon>Nonomuraea</taxon>
    </lineage>
</organism>
<dbReference type="EMBL" id="BAAAHQ010000001">
    <property type="protein sequence ID" value="GAA0914031.1"/>
    <property type="molecule type" value="Genomic_DNA"/>
</dbReference>
<proteinExistence type="predicted"/>
<evidence type="ECO:0000313" key="2">
    <source>
        <dbReference type="Proteomes" id="UP001501578"/>
    </source>
</evidence>
<reference evidence="1 2" key="1">
    <citation type="journal article" date="2019" name="Int. J. Syst. Evol. Microbiol.">
        <title>The Global Catalogue of Microorganisms (GCM) 10K type strain sequencing project: providing services to taxonomists for standard genome sequencing and annotation.</title>
        <authorList>
            <consortium name="The Broad Institute Genomics Platform"/>
            <consortium name="The Broad Institute Genome Sequencing Center for Infectious Disease"/>
            <person name="Wu L."/>
            <person name="Ma J."/>
        </authorList>
    </citation>
    <scope>NUCLEOTIDE SEQUENCE [LARGE SCALE GENOMIC DNA]</scope>
    <source>
        <strain evidence="1 2">JCM 11136</strain>
    </source>
</reference>
<dbReference type="Proteomes" id="UP001501578">
    <property type="component" value="Unassembled WGS sequence"/>
</dbReference>
<keyword evidence="2" id="KW-1185">Reference proteome</keyword>
<evidence type="ECO:0000313" key="1">
    <source>
        <dbReference type="EMBL" id="GAA0914031.1"/>
    </source>
</evidence>